<name>A0A8H4ILY3_9PEZI</name>
<feature type="compositionally biased region" description="Acidic residues" evidence="1">
    <location>
        <begin position="42"/>
        <end position="53"/>
    </location>
</feature>
<evidence type="ECO:0000313" key="3">
    <source>
        <dbReference type="Proteomes" id="UP000572817"/>
    </source>
</evidence>
<proteinExistence type="predicted"/>
<sequence>MASNVLEKARDGKHSSGYTLVPARYEERRISHRSSISAVSDTLDDEEEQEQEIDPIRQQEREETYMCG</sequence>
<dbReference type="EMBL" id="WWBZ02000051">
    <property type="protein sequence ID" value="KAF4303890.1"/>
    <property type="molecule type" value="Genomic_DNA"/>
</dbReference>
<protein>
    <submittedName>
        <fullName evidence="2">Uncharacterized protein</fullName>
    </submittedName>
</protein>
<keyword evidence="3" id="KW-1185">Reference proteome</keyword>
<feature type="region of interest" description="Disordered" evidence="1">
    <location>
        <begin position="1"/>
        <end position="68"/>
    </location>
</feature>
<feature type="compositionally biased region" description="Basic and acidic residues" evidence="1">
    <location>
        <begin position="54"/>
        <end position="68"/>
    </location>
</feature>
<gene>
    <name evidence="2" type="ORF">GTA08_BOTSDO08224</name>
</gene>
<evidence type="ECO:0000256" key="1">
    <source>
        <dbReference type="SAM" id="MobiDB-lite"/>
    </source>
</evidence>
<reference evidence="2" key="1">
    <citation type="submission" date="2020-04" db="EMBL/GenBank/DDBJ databases">
        <title>Genome Assembly and Annotation of Botryosphaeria dothidea sdau 11-99, a Latent Pathogen of Apple Fruit Ring Rot in China.</title>
        <authorList>
            <person name="Yu C."/>
            <person name="Diao Y."/>
            <person name="Lu Q."/>
            <person name="Zhao J."/>
            <person name="Cui S."/>
            <person name="Peng C."/>
            <person name="He B."/>
            <person name="Liu H."/>
        </authorList>
    </citation>
    <scope>NUCLEOTIDE SEQUENCE [LARGE SCALE GENOMIC DNA]</scope>
    <source>
        <strain evidence="2">Sdau11-99</strain>
    </source>
</reference>
<dbReference type="Proteomes" id="UP000572817">
    <property type="component" value="Unassembled WGS sequence"/>
</dbReference>
<dbReference type="AlphaFoldDB" id="A0A8H4ILY3"/>
<organism evidence="2 3">
    <name type="scientific">Botryosphaeria dothidea</name>
    <dbReference type="NCBI Taxonomy" id="55169"/>
    <lineage>
        <taxon>Eukaryota</taxon>
        <taxon>Fungi</taxon>
        <taxon>Dikarya</taxon>
        <taxon>Ascomycota</taxon>
        <taxon>Pezizomycotina</taxon>
        <taxon>Dothideomycetes</taxon>
        <taxon>Dothideomycetes incertae sedis</taxon>
        <taxon>Botryosphaeriales</taxon>
        <taxon>Botryosphaeriaceae</taxon>
        <taxon>Botryosphaeria</taxon>
    </lineage>
</organism>
<evidence type="ECO:0000313" key="2">
    <source>
        <dbReference type="EMBL" id="KAF4303890.1"/>
    </source>
</evidence>
<accession>A0A8H4ILY3</accession>
<comment type="caution">
    <text evidence="2">The sequence shown here is derived from an EMBL/GenBank/DDBJ whole genome shotgun (WGS) entry which is preliminary data.</text>
</comment>